<organism evidence="2 3">
    <name type="scientific">Meloidogyne floridensis</name>
    <dbReference type="NCBI Taxonomy" id="298350"/>
    <lineage>
        <taxon>Eukaryota</taxon>
        <taxon>Metazoa</taxon>
        <taxon>Ecdysozoa</taxon>
        <taxon>Nematoda</taxon>
        <taxon>Chromadorea</taxon>
        <taxon>Rhabditida</taxon>
        <taxon>Tylenchina</taxon>
        <taxon>Tylenchomorpha</taxon>
        <taxon>Tylenchoidea</taxon>
        <taxon>Meloidogynidae</taxon>
        <taxon>Meloidogyninae</taxon>
        <taxon>Meloidogyne</taxon>
    </lineage>
</organism>
<name>A0A915PE40_9BILA</name>
<evidence type="ECO:0000256" key="1">
    <source>
        <dbReference type="SAM" id="MobiDB-lite"/>
    </source>
</evidence>
<dbReference type="Proteomes" id="UP000887560">
    <property type="component" value="Unplaced"/>
</dbReference>
<keyword evidence="2" id="KW-1185">Reference proteome</keyword>
<accession>A0A915PE40</accession>
<evidence type="ECO:0000313" key="3">
    <source>
        <dbReference type="WBParaSite" id="scf7180000424815.g14064"/>
    </source>
</evidence>
<evidence type="ECO:0000313" key="2">
    <source>
        <dbReference type="Proteomes" id="UP000887560"/>
    </source>
</evidence>
<dbReference type="AlphaFoldDB" id="A0A915PE40"/>
<feature type="region of interest" description="Disordered" evidence="1">
    <location>
        <begin position="1"/>
        <end position="21"/>
    </location>
</feature>
<dbReference type="WBParaSite" id="scf7180000424815.g14064">
    <property type="protein sequence ID" value="scf7180000424815.g14064"/>
    <property type="gene ID" value="scf7180000424815.g14064"/>
</dbReference>
<sequence>MSAPNNNDIGLPQTPEGENDVTIPHIVNQSTTIWDDLEQEEEEIKVKSTPLIPTSKTNKMPETIDIEQLENDEKKDINNFNECGISSTVFEPPSQKSKIVDTSEDTFHDRRVPAFELSTDGRVQNYSKILSIRKRHTQEFLKFLSQADKPLELAYASKFGVDLGCVFVVLLLQSGDLLKFDEKGMLSVAEPVCKVRLLCLRQNLCSNLFRFLIRRKHLQYSATVELLLNEMKSMVPSNVESPPDARCLLSICNRFPAVFELVCKESENFNFYRASVALNESIVKKDENLYWRVFNEENNNYGCSFCDCENCQSLTKENYFGGEGGVTSLYPEGCDVKQYCDFELFMKTARQSENNHYFNNTIPSVVLLLQSGDLLKFNEKGMLSVAEPVCKVRLLCLRQNLCSNLFRFLIRRKHLQYSATVELLLNEMKSMVPSNVESPPDARCLLSICNRFPAVFELICKESENFNFYRASVALNESIVKKDENLYWRVVLDCEYANIINFEFNEENNNYGCSFCDCENCQSLTKENYFGGEGGVSCSA</sequence>
<reference evidence="3" key="1">
    <citation type="submission" date="2022-11" db="UniProtKB">
        <authorList>
            <consortium name="WormBaseParasite"/>
        </authorList>
    </citation>
    <scope>IDENTIFICATION</scope>
</reference>
<protein>
    <submittedName>
        <fullName evidence="3">SET domain-containing protein</fullName>
    </submittedName>
</protein>
<proteinExistence type="predicted"/>